<sequence length="1281" mass="144373">MLASSYTAGICHKFPDFSFCSSVCSEHNEQEEAHSDGHSLLLKVSGYSYFDSIKYTTSMATEGEHHANTSAANSGRRREPELPEFLQLHGGDHPGMILVNTPFDGNDFLAWRRSVVIALRAKMKLGFIDGRYIMPDKTSETYDTWVRVDSMVTSWILNAVTKKISRGFLYTKSSRQLWLDLEERYGENNGPLVYQLQRAIASITQGTLSIVEYFNNLSALWDELECLKPPKVCTCGLCTCGVTKVTTEEDNLTKLVQFLMGLDDSYDNIRNQILVMDPFPSVNKAYSMVLRVERQRTVNMHAGDVGEGVALHTRWNDHKGGNAPRGNIQNIAKGGYRGKGVIDKKSQTCSHCGRIGHTKESCFKLHGVPDWYKQLKDQKVKETGSARGFNVITADAGNDSENASNLGDAVKQMTELIKLMKENIPQQDPLQVNFAHRDDFAGTSALVTPSENGFGLWIVDTDDFSRAVWIFLLQNKAQVSSKLSSFFTSIQTKFHTHIKTIRSDNGSEFVNERCHALFQSRGIIHQRSCPHTPQQNGIVERKHKHLLNIARSLLHQASLPRKFWGECILTVAYLINRLPSPLLQWQTPYEVLYKKIPSLTHLRTFGYLCFATNVLPHKDKFDYRASKCVFIGYSQIHKGYRLYHLGDHTVFTSRDVQFHENIFPFTTTQSNPPTYLPAPIPDTEPCPVVATPQNLTTPTLCPTSTIQASSLPHSAPTNTTTLRRSQRQVNQPHWLQDFICNHTSSSFLDPICHSSFSPAHMRFLAQVEAVHEPRSFKEANQSSHWREAMNKEIEALEKNSTWELTELPAGKRAIGSRWVYKVKLNQDGSIERYKARLVANGYTQIEGIDFFDSLSPVAKTVTVRLFIAIATARHWPILQLDVNNAFLHGHLDEEVYMVPPEGYAKARDGLVCCLKRSLYGLKQASRQWNIELTSKLEAFDFKQSSHDHCLFTMRTDSSFLALIVYVDDVLLTGDSLDSLSSVKHYLDDLFTIKDLGHAKFFLGLELARSTHGTFITQKKYLMDIVRDCHLEEAKPAATPLPVGIKFDASNGPALPSPDRYRRLVGRLLYLGFSRPDISFAVQQLSQFLQHPREPHWDAALHLVRYLKGSSTLGLFLGTDSPLTLSAFSDSDWASCLDTRRSVTGYCVFLGGSLVSWKTKKQATVSRSSAEAEYRSMASTVCELLWISYVLGDFGITVVSPIPFHCDNKAAIHITENPVFHERTKHLDIDCHIVCDRFKSGFILPQHISTQHQVADLFTKALPAPQFTRLMSKLGMLSHVPT</sequence>
<dbReference type="CDD" id="cd09272">
    <property type="entry name" value="RNase_HI_RT_Ty1"/>
    <property type="match status" value="1"/>
</dbReference>
<dbReference type="Pfam" id="PF00665">
    <property type="entry name" value="rve"/>
    <property type="match status" value="1"/>
</dbReference>
<dbReference type="Pfam" id="PF14244">
    <property type="entry name" value="Retrotran_gag_3"/>
    <property type="match status" value="1"/>
</dbReference>
<dbReference type="Pfam" id="PF07727">
    <property type="entry name" value="RVT_2"/>
    <property type="match status" value="1"/>
</dbReference>
<dbReference type="InterPro" id="IPR013103">
    <property type="entry name" value="RVT_2"/>
</dbReference>
<dbReference type="InterPro" id="IPR057670">
    <property type="entry name" value="SH3_retrovirus"/>
</dbReference>
<feature type="domain" description="Integrase catalytic" evidence="1">
    <location>
        <begin position="421"/>
        <end position="596"/>
    </location>
</feature>
<reference evidence="2" key="1">
    <citation type="submission" date="2020-06" db="EMBL/GenBank/DDBJ databases">
        <authorList>
            <person name="Li T."/>
            <person name="Hu X."/>
            <person name="Zhang T."/>
            <person name="Song X."/>
            <person name="Zhang H."/>
            <person name="Dai N."/>
            <person name="Sheng W."/>
            <person name="Hou X."/>
            <person name="Wei L."/>
        </authorList>
    </citation>
    <scope>NUCLEOTIDE SEQUENCE</scope>
    <source>
        <strain evidence="2">G02</strain>
        <tissue evidence="2">Leaf</tissue>
    </source>
</reference>
<evidence type="ECO:0000259" key="1">
    <source>
        <dbReference type="PROSITE" id="PS50994"/>
    </source>
</evidence>
<protein>
    <submittedName>
        <fullName evidence="2">Retrovirus-related Pol polyprotein from transposon RE1</fullName>
    </submittedName>
</protein>
<accession>A0AAW2UMI2</accession>
<dbReference type="SUPFAM" id="SSF53098">
    <property type="entry name" value="Ribonuclease H-like"/>
    <property type="match status" value="1"/>
</dbReference>
<evidence type="ECO:0000313" key="2">
    <source>
        <dbReference type="EMBL" id="KAL0418446.1"/>
    </source>
</evidence>
<dbReference type="Pfam" id="PF25597">
    <property type="entry name" value="SH3_retrovirus"/>
    <property type="match status" value="1"/>
</dbReference>
<dbReference type="InterPro" id="IPR043502">
    <property type="entry name" value="DNA/RNA_pol_sf"/>
</dbReference>
<dbReference type="InterPro" id="IPR029472">
    <property type="entry name" value="Copia-like_N"/>
</dbReference>
<proteinExistence type="predicted"/>
<gene>
    <name evidence="2" type="ORF">Sradi_1258100</name>
</gene>
<dbReference type="SUPFAM" id="SSF56672">
    <property type="entry name" value="DNA/RNA polymerases"/>
    <property type="match status" value="1"/>
</dbReference>
<dbReference type="GO" id="GO:0015074">
    <property type="term" value="P:DNA integration"/>
    <property type="evidence" value="ECO:0007669"/>
    <property type="project" value="InterPro"/>
</dbReference>
<dbReference type="InterPro" id="IPR012337">
    <property type="entry name" value="RNaseH-like_sf"/>
</dbReference>
<dbReference type="GO" id="GO:0003676">
    <property type="term" value="F:nucleic acid binding"/>
    <property type="evidence" value="ECO:0007669"/>
    <property type="project" value="InterPro"/>
</dbReference>
<dbReference type="PANTHER" id="PTHR11439:SF465">
    <property type="entry name" value="REVERSE TRANSCRIPTASE TY1_COPIA-TYPE DOMAIN-CONTAINING PROTEIN"/>
    <property type="match status" value="1"/>
</dbReference>
<dbReference type="InterPro" id="IPR036397">
    <property type="entry name" value="RNaseH_sf"/>
</dbReference>
<dbReference type="PROSITE" id="PS50994">
    <property type="entry name" value="INTEGRASE"/>
    <property type="match status" value="1"/>
</dbReference>
<dbReference type="PANTHER" id="PTHR11439">
    <property type="entry name" value="GAG-POL-RELATED RETROTRANSPOSON"/>
    <property type="match status" value="1"/>
</dbReference>
<organism evidence="2">
    <name type="scientific">Sesamum radiatum</name>
    <name type="common">Black benniseed</name>
    <dbReference type="NCBI Taxonomy" id="300843"/>
    <lineage>
        <taxon>Eukaryota</taxon>
        <taxon>Viridiplantae</taxon>
        <taxon>Streptophyta</taxon>
        <taxon>Embryophyta</taxon>
        <taxon>Tracheophyta</taxon>
        <taxon>Spermatophyta</taxon>
        <taxon>Magnoliopsida</taxon>
        <taxon>eudicotyledons</taxon>
        <taxon>Gunneridae</taxon>
        <taxon>Pentapetalae</taxon>
        <taxon>asterids</taxon>
        <taxon>lamiids</taxon>
        <taxon>Lamiales</taxon>
        <taxon>Pedaliaceae</taxon>
        <taxon>Sesamum</taxon>
    </lineage>
</organism>
<comment type="caution">
    <text evidence="2">The sequence shown here is derived from an EMBL/GenBank/DDBJ whole genome shotgun (WGS) entry which is preliminary data.</text>
</comment>
<dbReference type="EMBL" id="JACGWJ010000005">
    <property type="protein sequence ID" value="KAL0418446.1"/>
    <property type="molecule type" value="Genomic_DNA"/>
</dbReference>
<dbReference type="Gene3D" id="3.30.420.10">
    <property type="entry name" value="Ribonuclease H-like superfamily/Ribonuclease H"/>
    <property type="match status" value="1"/>
</dbReference>
<dbReference type="InterPro" id="IPR001584">
    <property type="entry name" value="Integrase_cat-core"/>
</dbReference>
<reference evidence="2" key="2">
    <citation type="journal article" date="2024" name="Plant">
        <title>Genomic evolution and insights into agronomic trait innovations of Sesamum species.</title>
        <authorList>
            <person name="Miao H."/>
            <person name="Wang L."/>
            <person name="Qu L."/>
            <person name="Liu H."/>
            <person name="Sun Y."/>
            <person name="Le M."/>
            <person name="Wang Q."/>
            <person name="Wei S."/>
            <person name="Zheng Y."/>
            <person name="Lin W."/>
            <person name="Duan Y."/>
            <person name="Cao H."/>
            <person name="Xiong S."/>
            <person name="Wang X."/>
            <person name="Wei L."/>
            <person name="Li C."/>
            <person name="Ma Q."/>
            <person name="Ju M."/>
            <person name="Zhao R."/>
            <person name="Li G."/>
            <person name="Mu C."/>
            <person name="Tian Q."/>
            <person name="Mei H."/>
            <person name="Zhang T."/>
            <person name="Gao T."/>
            <person name="Zhang H."/>
        </authorList>
    </citation>
    <scope>NUCLEOTIDE SEQUENCE</scope>
    <source>
        <strain evidence="2">G02</strain>
    </source>
</reference>
<name>A0AAW2UMI2_SESRA</name>